<organism evidence="14 15">
    <name type="scientific">Tumebacillus permanentifrigoris</name>
    <dbReference type="NCBI Taxonomy" id="378543"/>
    <lineage>
        <taxon>Bacteria</taxon>
        <taxon>Bacillati</taxon>
        <taxon>Bacillota</taxon>
        <taxon>Bacilli</taxon>
        <taxon>Bacillales</taxon>
        <taxon>Alicyclobacillaceae</taxon>
        <taxon>Tumebacillus</taxon>
    </lineage>
</organism>
<dbReference type="EC" id="3.4.24.-" evidence="10"/>
<evidence type="ECO:0000256" key="1">
    <source>
        <dbReference type="ARBA" id="ARBA00001947"/>
    </source>
</evidence>
<dbReference type="EMBL" id="QGGL01000001">
    <property type="protein sequence ID" value="PWK16367.1"/>
    <property type="molecule type" value="Genomic_DNA"/>
</dbReference>
<evidence type="ECO:0000313" key="15">
    <source>
        <dbReference type="Proteomes" id="UP000245634"/>
    </source>
</evidence>
<evidence type="ECO:0000256" key="2">
    <source>
        <dbReference type="ARBA" id="ARBA00009388"/>
    </source>
</evidence>
<dbReference type="InterPro" id="IPR027268">
    <property type="entry name" value="Peptidase_M4/M1_CTD_sf"/>
</dbReference>
<dbReference type="Gene3D" id="1.10.390.10">
    <property type="entry name" value="Neutral Protease Domain 2"/>
    <property type="match status" value="1"/>
</dbReference>
<protein>
    <recommendedName>
        <fullName evidence="10">Neutral metalloproteinase</fullName>
        <ecNumber evidence="10">3.4.24.-</ecNumber>
    </recommendedName>
</protein>
<evidence type="ECO:0000256" key="4">
    <source>
        <dbReference type="ARBA" id="ARBA00022723"/>
    </source>
</evidence>
<keyword evidence="7 10" id="KW-0862">Zinc</keyword>
<comment type="subcellular location">
    <subcellularLocation>
        <location evidence="10">Secreted</location>
    </subcellularLocation>
</comment>
<feature type="domain" description="Peptidase M4 C-terminal" evidence="12">
    <location>
        <begin position="355"/>
        <end position="503"/>
    </location>
</feature>
<feature type="active site" evidence="9">
    <location>
        <position position="345"/>
    </location>
</feature>
<evidence type="ECO:0000259" key="11">
    <source>
        <dbReference type="Pfam" id="PF01447"/>
    </source>
</evidence>
<dbReference type="Gene3D" id="3.10.450.40">
    <property type="match status" value="1"/>
</dbReference>
<keyword evidence="3 10" id="KW-0645">Protease</keyword>
<gene>
    <name evidence="14" type="ORF">C7459_101231</name>
</gene>
<dbReference type="RefSeq" id="WP_109685406.1">
    <property type="nucleotide sequence ID" value="NZ_QGGL01000001.1"/>
</dbReference>
<comment type="caution">
    <text evidence="14">The sequence shown here is derived from an EMBL/GenBank/DDBJ whole genome shotgun (WGS) entry which is preliminary data.</text>
</comment>
<dbReference type="Pfam" id="PF01447">
    <property type="entry name" value="Peptidase_M4"/>
    <property type="match status" value="1"/>
</dbReference>
<keyword evidence="5 10" id="KW-0732">Signal</keyword>
<comment type="function">
    <text evidence="10">Extracellular zinc metalloprotease.</text>
</comment>
<dbReference type="SUPFAM" id="SSF55486">
    <property type="entry name" value="Metalloproteases ('zincins'), catalytic domain"/>
    <property type="match status" value="1"/>
</dbReference>
<evidence type="ECO:0000256" key="10">
    <source>
        <dbReference type="RuleBase" id="RU366073"/>
    </source>
</evidence>
<dbReference type="Gene3D" id="3.10.170.10">
    <property type="match status" value="1"/>
</dbReference>
<reference evidence="14 15" key="1">
    <citation type="submission" date="2018-05" db="EMBL/GenBank/DDBJ databases">
        <title>Genomic Encyclopedia of Type Strains, Phase IV (KMG-IV): sequencing the most valuable type-strain genomes for metagenomic binning, comparative biology and taxonomic classification.</title>
        <authorList>
            <person name="Goeker M."/>
        </authorList>
    </citation>
    <scope>NUCLEOTIDE SEQUENCE [LARGE SCALE GENOMIC DNA]</scope>
    <source>
        <strain evidence="14 15">DSM 18773</strain>
    </source>
</reference>
<proteinExistence type="inferred from homology"/>
<dbReference type="GO" id="GO:0006508">
    <property type="term" value="P:proteolysis"/>
    <property type="evidence" value="ECO:0007669"/>
    <property type="project" value="UniProtKB-KW"/>
</dbReference>
<evidence type="ECO:0000256" key="8">
    <source>
        <dbReference type="ARBA" id="ARBA00023049"/>
    </source>
</evidence>
<evidence type="ECO:0000256" key="6">
    <source>
        <dbReference type="ARBA" id="ARBA00022801"/>
    </source>
</evidence>
<feature type="active site" description="Proton donor" evidence="9">
    <location>
        <position position="428"/>
    </location>
</feature>
<dbReference type="PANTHER" id="PTHR33794:SF1">
    <property type="entry name" value="BACILLOLYSIN"/>
    <property type="match status" value="1"/>
</dbReference>
<keyword evidence="8 10" id="KW-0482">Metalloprotease</keyword>
<feature type="chain" id="PRO_5023157400" description="Neutral metalloproteinase" evidence="10">
    <location>
        <begin position="27"/>
        <end position="504"/>
    </location>
</feature>
<feature type="domain" description="FTP" evidence="13">
    <location>
        <begin position="83"/>
        <end position="124"/>
    </location>
</feature>
<dbReference type="Proteomes" id="UP000245634">
    <property type="component" value="Unassembled WGS sequence"/>
</dbReference>
<evidence type="ECO:0000259" key="13">
    <source>
        <dbReference type="Pfam" id="PF07504"/>
    </source>
</evidence>
<dbReference type="GO" id="GO:0005576">
    <property type="term" value="C:extracellular region"/>
    <property type="evidence" value="ECO:0007669"/>
    <property type="project" value="UniProtKB-SubCell"/>
</dbReference>
<dbReference type="OrthoDB" id="291295at2"/>
<keyword evidence="6 10" id="KW-0378">Hydrolase</keyword>
<evidence type="ECO:0000256" key="5">
    <source>
        <dbReference type="ARBA" id="ARBA00022729"/>
    </source>
</evidence>
<evidence type="ECO:0000259" key="12">
    <source>
        <dbReference type="Pfam" id="PF02868"/>
    </source>
</evidence>
<dbReference type="InterPro" id="IPR013856">
    <property type="entry name" value="Peptidase_M4_domain"/>
</dbReference>
<dbReference type="GO" id="GO:0004222">
    <property type="term" value="F:metalloendopeptidase activity"/>
    <property type="evidence" value="ECO:0007669"/>
    <property type="project" value="UniProtKB-UniRule"/>
</dbReference>
<evidence type="ECO:0000256" key="3">
    <source>
        <dbReference type="ARBA" id="ARBA00022670"/>
    </source>
</evidence>
<dbReference type="InterPro" id="IPR023612">
    <property type="entry name" value="Peptidase_M4"/>
</dbReference>
<dbReference type="InterPro" id="IPR011096">
    <property type="entry name" value="FTP_domain"/>
</dbReference>
<dbReference type="InterPro" id="IPR001570">
    <property type="entry name" value="Peptidase_M4_C_domain"/>
</dbReference>
<dbReference type="InterPro" id="IPR050728">
    <property type="entry name" value="Zinc_Metalloprotease_M4"/>
</dbReference>
<feature type="domain" description="Peptidase M4" evidence="11">
    <location>
        <begin position="212"/>
        <end position="351"/>
    </location>
</feature>
<sequence length="504" mass="55949">MKRFRWTTLLLSMSLLLPSAPEIAQADANLHIYRNESGQIHTITGYLGRFQGDSESARALHALQLVQDTYRFTDPNRQFSYENSHLDEYGLRHQRLHQRLNNIPIFGRDVLLHEMDDALVGVSGFCEPLTPNSDMPTVKAEEAIDAAQEAVQNPTPSEDLSADLVYYPTGDQANLAYLVRVNWLGDEPGRWTVLVDALDGSILAKINNIETSDKSVQTTMRSGIYYLIDESRPMFEQFGSSIRTYTFQIGTQSQAQLTDLDNIWDSPEQSAAVDAHLHAGRIYDYYLQHFKRNSFDGLGSPMRSAVQFGHNYANAFWDGAQVIYGDGDDQIPTPLSAALDICAHEWTHAVIDTSAGLLYTGQSGALAESFADALASVIEGRDWTLGEDLFPVGSKQTALRSLAEPAAYGQPEHMRDYRTVEEDNGGVHLNAGIPNRAFYNFATRIHSREQAGQVWYLALRDYLTPDADFSAARAATEQACAVLYGPNSQIAHDLATAWLSVGVE</sequence>
<dbReference type="Pfam" id="PF07504">
    <property type="entry name" value="FTP"/>
    <property type="match status" value="1"/>
</dbReference>
<dbReference type="GO" id="GO:0046872">
    <property type="term" value="F:metal ion binding"/>
    <property type="evidence" value="ECO:0007669"/>
    <property type="project" value="UniProtKB-UniRule"/>
</dbReference>
<dbReference type="PRINTS" id="PR00730">
    <property type="entry name" value="THERMOLYSIN"/>
</dbReference>
<evidence type="ECO:0000256" key="9">
    <source>
        <dbReference type="PIRSR" id="PIRSR623612-1"/>
    </source>
</evidence>
<dbReference type="CDD" id="cd09597">
    <property type="entry name" value="M4_TLP"/>
    <property type="match status" value="1"/>
</dbReference>
<feature type="signal peptide" evidence="10">
    <location>
        <begin position="1"/>
        <end position="26"/>
    </location>
</feature>
<evidence type="ECO:0000313" key="14">
    <source>
        <dbReference type="EMBL" id="PWK16367.1"/>
    </source>
</evidence>
<comment type="similarity">
    <text evidence="2 10">Belongs to the peptidase M4 family.</text>
</comment>
<accession>A0A316DDQ8</accession>
<keyword evidence="10" id="KW-0964">Secreted</keyword>
<keyword evidence="15" id="KW-1185">Reference proteome</keyword>
<evidence type="ECO:0000256" key="7">
    <source>
        <dbReference type="ARBA" id="ARBA00022833"/>
    </source>
</evidence>
<comment type="cofactor">
    <cofactor evidence="1 10">
        <name>Zn(2+)</name>
        <dbReference type="ChEBI" id="CHEBI:29105"/>
    </cofactor>
</comment>
<dbReference type="AlphaFoldDB" id="A0A316DDQ8"/>
<dbReference type="Pfam" id="PF02868">
    <property type="entry name" value="Peptidase_M4_C"/>
    <property type="match status" value="1"/>
</dbReference>
<dbReference type="Gene3D" id="3.10.450.490">
    <property type="match status" value="1"/>
</dbReference>
<dbReference type="PANTHER" id="PTHR33794">
    <property type="entry name" value="BACILLOLYSIN"/>
    <property type="match status" value="1"/>
</dbReference>
<name>A0A316DDQ8_9BACL</name>
<keyword evidence="4" id="KW-0479">Metal-binding</keyword>